<dbReference type="SUPFAM" id="SSF52777">
    <property type="entry name" value="CoA-dependent acyltransferases"/>
    <property type="match status" value="2"/>
</dbReference>
<evidence type="ECO:0000313" key="7">
    <source>
        <dbReference type="Proteomes" id="UP000276309"/>
    </source>
</evidence>
<dbReference type="InterPro" id="IPR023213">
    <property type="entry name" value="CAT-like_dom_sf"/>
</dbReference>
<dbReference type="PROSITE" id="PS00012">
    <property type="entry name" value="PHOSPHOPANTETHEINE"/>
    <property type="match status" value="1"/>
</dbReference>
<dbReference type="FunFam" id="3.40.50.980:FF:000001">
    <property type="entry name" value="Non-ribosomal peptide synthetase"/>
    <property type="match status" value="1"/>
</dbReference>
<dbReference type="Pfam" id="PF00550">
    <property type="entry name" value="PP-binding"/>
    <property type="match status" value="1"/>
</dbReference>
<dbReference type="SUPFAM" id="SSF47336">
    <property type="entry name" value="ACP-like"/>
    <property type="match status" value="1"/>
</dbReference>
<sequence length="1375" mass="156989">MNNSNKTRLPLTQSQLSLWAGQRIYSEVPLHNVVYTFEIQGDIDVVIFKRSFEQLVEETDILRMTFSEIAGEPFQEINSTVPFQFECLDFTEKSQEEIDQWVRVNTRSPINLAEIVFDSRLLKCDESKFIWFLKIHHLVTDAVTYQLLFHRLSDIYQARLNNNDSKNVLYAYRSYLEYEREQVAEQELNSNREYWDKKTSEVNSRPALYGEKWSKNSTEAKRIEIALTPTQTEKLNNLCQKTAVRSWTKSATLYNLFVTVFATYLHRISGLSKFNIGSPAHNRSTLDFSKTAGLFIEVLPLTIEIDDDETFISLLDKIKLEGNSFLKNVHPSMVGCLNGEPPSNILNFINVEFKDFNGWPTQVRWVHNGHIDASHDIRCHVYDFKGESNYTVAFDINTSVCPQKDYDKVALHFNSILDSLLENLENAIDKKGLDPISQSTFLSGTHTPITDSFLKKFEEFAAKTPNKVAVQSSEQTLTYANLNKKANQLARYLAERGLENQSRVAVFLHRSPDYLISILAIMKLGGVFVPIASDQPVERVQYILRKADCSLIITEEKLSVGLDFEKENIVRTSHFSELENQNEFSSSGHEVENLCYIIFTSGSTGKPKGVGISNKSLNNYLNWARTAYSIDQNSVFPLFTSIGFDLTLTSVFLPLLCGGRIIVYQENPSGPDTSVLNVFSDNLVNKIKLTPSHLDLVKEHDFNPSILETMILGGEDLKTTSVSKIQSQFSEKIEIFNEYGPTEATVGCIVSKYDAKEHKGVSVPIGLPIDNTQLLLLDTHKNLVPQGVVGEIYLSGTCLANGYINDQELTNEKFLENPFSNQSKIYRTGDLGRLNSKGELEYHGRIDSQIKLRGYRIELNDIEANLSEFEGIDSCAVMLVDNKDQKTEEEVFNCTNCGLPSNYPSTDFDKNGVCHLCKAFENYEEKVHQYFKRDEELVRLLTSKRDINPNYDCISLLSGGKDSTYVLARLAGMGLRVLAFTMDNGYISEQAKENIDRIVKRLGVDHVYGKTPHMNAIFVDSLQRHHNVCNGCFKTIYTLSTKIAVEKQIPFIVTGLSRGQFFETRLTEELFWDQQLDSEKIDNTILEARKLYHQENDAVKELLDVSMFDSDEVFDQVQFVDFYRFSDVSLEEMLVYLKKHVGWKRPTDTGRSTNCLINQVGIYVHKKDLGYSNYSFPYSWDVRLGHKTRDESLEEINEVIDETEVKKIMNEIGYNPSAQQENDKKLVAYFTGAEGLSIEKLRKFMNQRVPSYMVPTLFHFVAEMPLTNNGKIDRAKLSENKIKPIPTDCPYVASSNEIEELVQKIWMDVLLLDRIGIKEDFISLGGHSLAAIRVTARINEEIETNFPLNKIFEYPTIESYSKYIEETLIELMNKN</sequence>
<dbReference type="Gene3D" id="3.30.300.30">
    <property type="match status" value="2"/>
</dbReference>
<dbReference type="SUPFAM" id="SSF52402">
    <property type="entry name" value="Adenine nucleotide alpha hydrolases-like"/>
    <property type="match status" value="1"/>
</dbReference>
<evidence type="ECO:0000256" key="2">
    <source>
        <dbReference type="ARBA" id="ARBA00022450"/>
    </source>
</evidence>
<dbReference type="PANTHER" id="PTHR45527:SF1">
    <property type="entry name" value="FATTY ACID SYNTHASE"/>
    <property type="match status" value="1"/>
</dbReference>
<keyword evidence="4" id="KW-0671">Queuosine biosynthesis</keyword>
<dbReference type="InterPro" id="IPR045851">
    <property type="entry name" value="AMP-bd_C_sf"/>
</dbReference>
<evidence type="ECO:0000256" key="4">
    <source>
        <dbReference type="ARBA" id="ARBA00022785"/>
    </source>
</evidence>
<dbReference type="Gene3D" id="2.30.38.10">
    <property type="entry name" value="Luciferase, Domain 3"/>
    <property type="match status" value="1"/>
</dbReference>
<dbReference type="PANTHER" id="PTHR45527">
    <property type="entry name" value="NONRIBOSOMAL PEPTIDE SYNTHETASE"/>
    <property type="match status" value="1"/>
</dbReference>
<dbReference type="GO" id="GO:0031177">
    <property type="term" value="F:phosphopantetheine binding"/>
    <property type="evidence" value="ECO:0007669"/>
    <property type="project" value="InterPro"/>
</dbReference>
<gene>
    <name evidence="6" type="ORF">D1013_14065</name>
</gene>
<dbReference type="NCBIfam" id="TIGR01733">
    <property type="entry name" value="AA-adenyl-dom"/>
    <property type="match status" value="1"/>
</dbReference>
<dbReference type="GO" id="GO:0003824">
    <property type="term" value="F:catalytic activity"/>
    <property type="evidence" value="ECO:0007669"/>
    <property type="project" value="InterPro"/>
</dbReference>
<dbReference type="InterPro" id="IPR020845">
    <property type="entry name" value="AMP-binding_CS"/>
</dbReference>
<dbReference type="GO" id="GO:0043041">
    <property type="term" value="P:amino acid activation for nonribosomal peptide biosynthetic process"/>
    <property type="evidence" value="ECO:0007669"/>
    <property type="project" value="TreeGrafter"/>
</dbReference>
<protein>
    <submittedName>
        <fullName evidence="6">Amino acid adenylation domain-containing protein</fullName>
    </submittedName>
</protein>
<reference evidence="6 7" key="1">
    <citation type="submission" date="2018-08" db="EMBL/GenBank/DDBJ databases">
        <title>The reduced genetic potential of extracellular carbohydrate catabolism in Euzebyella marina RN62, a Flavobacteriia bacterium isolated from the hadal water.</title>
        <authorList>
            <person name="Xue C."/>
        </authorList>
    </citation>
    <scope>NUCLEOTIDE SEQUENCE [LARGE SCALE GENOMIC DNA]</scope>
    <source>
        <strain evidence="6 7">RN62</strain>
    </source>
</reference>
<dbReference type="PROSITE" id="PS50075">
    <property type="entry name" value="CARRIER"/>
    <property type="match status" value="1"/>
</dbReference>
<proteinExistence type="predicted"/>
<name>A0A3G2L822_9FLAO</name>
<dbReference type="GO" id="GO:0044550">
    <property type="term" value="P:secondary metabolite biosynthetic process"/>
    <property type="evidence" value="ECO:0007669"/>
    <property type="project" value="TreeGrafter"/>
</dbReference>
<dbReference type="InterPro" id="IPR036736">
    <property type="entry name" value="ACP-like_sf"/>
</dbReference>
<evidence type="ECO:0000313" key="6">
    <source>
        <dbReference type="EMBL" id="AYN68427.1"/>
    </source>
</evidence>
<dbReference type="InterPro" id="IPR010071">
    <property type="entry name" value="AA_adenyl_dom"/>
</dbReference>
<dbReference type="InterPro" id="IPR018317">
    <property type="entry name" value="QueC"/>
</dbReference>
<keyword evidence="3" id="KW-0597">Phosphoprotein</keyword>
<dbReference type="OrthoDB" id="4317020at2"/>
<feature type="domain" description="Carrier" evidence="5">
    <location>
        <begin position="1293"/>
        <end position="1368"/>
    </location>
</feature>
<keyword evidence="2" id="KW-0596">Phosphopantetheine</keyword>
<dbReference type="PROSITE" id="PS00455">
    <property type="entry name" value="AMP_BINDING"/>
    <property type="match status" value="1"/>
</dbReference>
<dbReference type="InterPro" id="IPR020806">
    <property type="entry name" value="PKS_PP-bd"/>
</dbReference>
<dbReference type="InterPro" id="IPR006162">
    <property type="entry name" value="Ppantetheine_attach_site"/>
</dbReference>
<evidence type="ECO:0000256" key="3">
    <source>
        <dbReference type="ARBA" id="ARBA00022553"/>
    </source>
</evidence>
<dbReference type="SUPFAM" id="SSF56801">
    <property type="entry name" value="Acetyl-CoA synthetase-like"/>
    <property type="match status" value="1"/>
</dbReference>
<comment type="cofactor">
    <cofactor evidence="1">
        <name>pantetheine 4'-phosphate</name>
        <dbReference type="ChEBI" id="CHEBI:47942"/>
    </cofactor>
</comment>
<accession>A0A3G2L822</accession>
<dbReference type="InterPro" id="IPR014729">
    <property type="entry name" value="Rossmann-like_a/b/a_fold"/>
</dbReference>
<dbReference type="Gene3D" id="1.10.1200.10">
    <property type="entry name" value="ACP-like"/>
    <property type="match status" value="1"/>
</dbReference>
<dbReference type="Pfam" id="PF00668">
    <property type="entry name" value="Condensation"/>
    <property type="match status" value="1"/>
</dbReference>
<dbReference type="GO" id="GO:0005737">
    <property type="term" value="C:cytoplasm"/>
    <property type="evidence" value="ECO:0007669"/>
    <property type="project" value="TreeGrafter"/>
</dbReference>
<dbReference type="SMART" id="SM00823">
    <property type="entry name" value="PKS_PP"/>
    <property type="match status" value="1"/>
</dbReference>
<dbReference type="EMBL" id="CP032050">
    <property type="protein sequence ID" value="AYN68427.1"/>
    <property type="molecule type" value="Genomic_DNA"/>
</dbReference>
<dbReference type="Gene3D" id="3.30.559.30">
    <property type="entry name" value="Nonribosomal peptide synthetase, condensation domain"/>
    <property type="match status" value="1"/>
</dbReference>
<organism evidence="6 7">
    <name type="scientific">Euzebyella marina</name>
    <dbReference type="NCBI Taxonomy" id="1761453"/>
    <lineage>
        <taxon>Bacteria</taxon>
        <taxon>Pseudomonadati</taxon>
        <taxon>Bacteroidota</taxon>
        <taxon>Flavobacteriia</taxon>
        <taxon>Flavobacteriales</taxon>
        <taxon>Flavobacteriaceae</taxon>
        <taxon>Euzebyella</taxon>
    </lineage>
</organism>
<dbReference type="Pfam" id="PF06508">
    <property type="entry name" value="QueC"/>
    <property type="match status" value="1"/>
</dbReference>
<dbReference type="RefSeq" id="WP_121849440.1">
    <property type="nucleotide sequence ID" value="NZ_CP032050.1"/>
</dbReference>
<dbReference type="KEGG" id="emar:D1013_14065"/>
<dbReference type="InterPro" id="IPR009081">
    <property type="entry name" value="PP-bd_ACP"/>
</dbReference>
<dbReference type="Proteomes" id="UP000276309">
    <property type="component" value="Chromosome"/>
</dbReference>
<dbReference type="GO" id="GO:0008616">
    <property type="term" value="P:tRNA queuosine(34) biosynthetic process"/>
    <property type="evidence" value="ECO:0007669"/>
    <property type="project" value="UniProtKB-KW"/>
</dbReference>
<keyword evidence="7" id="KW-1185">Reference proteome</keyword>
<dbReference type="InterPro" id="IPR001242">
    <property type="entry name" value="Condensation_dom"/>
</dbReference>
<dbReference type="Gene3D" id="3.40.50.620">
    <property type="entry name" value="HUPs"/>
    <property type="match status" value="1"/>
</dbReference>
<dbReference type="Gene3D" id="3.30.559.10">
    <property type="entry name" value="Chloramphenicol acetyltransferase-like domain"/>
    <property type="match status" value="1"/>
</dbReference>
<evidence type="ECO:0000259" key="5">
    <source>
        <dbReference type="PROSITE" id="PS50075"/>
    </source>
</evidence>
<dbReference type="Gene3D" id="3.40.50.980">
    <property type="match status" value="2"/>
</dbReference>
<evidence type="ECO:0000256" key="1">
    <source>
        <dbReference type="ARBA" id="ARBA00001957"/>
    </source>
</evidence>
<dbReference type="Pfam" id="PF00501">
    <property type="entry name" value="AMP-binding"/>
    <property type="match status" value="1"/>
</dbReference>
<dbReference type="InterPro" id="IPR000873">
    <property type="entry name" value="AMP-dep_synth/lig_dom"/>
</dbReference>